<evidence type="ECO:0000313" key="2">
    <source>
        <dbReference type="EMBL" id="KAF0973009.1"/>
    </source>
</evidence>
<reference evidence="2 3" key="1">
    <citation type="journal article" date="2019" name="Sci. Rep.">
        <title>Nanopore sequencing improves the draft genome of the human pathogenic amoeba Naegleria fowleri.</title>
        <authorList>
            <person name="Liechti N."/>
            <person name="Schurch N."/>
            <person name="Bruggmann R."/>
            <person name="Wittwer M."/>
        </authorList>
    </citation>
    <scope>NUCLEOTIDE SEQUENCE [LARGE SCALE GENOMIC DNA]</scope>
    <source>
        <strain evidence="2 3">ATCC 30894</strain>
    </source>
</reference>
<feature type="compositionally biased region" description="Polar residues" evidence="1">
    <location>
        <begin position="30"/>
        <end position="41"/>
    </location>
</feature>
<proteinExistence type="predicted"/>
<gene>
    <name evidence="2" type="ORF">FDP41_008673</name>
</gene>
<dbReference type="EMBL" id="VFQX01000063">
    <property type="protein sequence ID" value="KAF0973009.1"/>
    <property type="molecule type" value="Genomic_DNA"/>
</dbReference>
<dbReference type="Proteomes" id="UP000444721">
    <property type="component" value="Unassembled WGS sequence"/>
</dbReference>
<evidence type="ECO:0000256" key="1">
    <source>
        <dbReference type="SAM" id="MobiDB-lite"/>
    </source>
</evidence>
<dbReference type="RefSeq" id="XP_044557722.1">
    <property type="nucleotide sequence ID" value="XM_044712552.1"/>
</dbReference>
<dbReference type="VEuPathDB" id="AmoebaDB:NF0022920"/>
<feature type="region of interest" description="Disordered" evidence="1">
    <location>
        <begin position="1"/>
        <end position="107"/>
    </location>
</feature>
<keyword evidence="3" id="KW-1185">Reference proteome</keyword>
<feature type="compositionally biased region" description="Basic and acidic residues" evidence="1">
    <location>
        <begin position="47"/>
        <end position="57"/>
    </location>
</feature>
<dbReference type="AlphaFoldDB" id="A0A6A5BIY9"/>
<dbReference type="VEuPathDB" id="AmoebaDB:NfTy_007880"/>
<dbReference type="VEuPathDB" id="AmoebaDB:FDP41_008673"/>
<comment type="caution">
    <text evidence="2">The sequence shown here is derived from an EMBL/GenBank/DDBJ whole genome shotgun (WGS) entry which is preliminary data.</text>
</comment>
<evidence type="ECO:0000313" key="3">
    <source>
        <dbReference type="Proteomes" id="UP000444721"/>
    </source>
</evidence>
<feature type="compositionally biased region" description="Basic residues" evidence="1">
    <location>
        <begin position="1"/>
        <end position="16"/>
    </location>
</feature>
<protein>
    <submittedName>
        <fullName evidence="2">Uncharacterized protein</fullName>
    </submittedName>
</protein>
<organism evidence="2 3">
    <name type="scientific">Naegleria fowleri</name>
    <name type="common">Brain eating amoeba</name>
    <dbReference type="NCBI Taxonomy" id="5763"/>
    <lineage>
        <taxon>Eukaryota</taxon>
        <taxon>Discoba</taxon>
        <taxon>Heterolobosea</taxon>
        <taxon>Tetramitia</taxon>
        <taxon>Eutetramitia</taxon>
        <taxon>Vahlkampfiidae</taxon>
        <taxon>Naegleria</taxon>
    </lineage>
</organism>
<dbReference type="GeneID" id="68115891"/>
<name>A0A6A5BIY9_NAEFO</name>
<sequence>MHQQAQHHHHHRHSHKNSTNSTTHNDLSNHHSPNQSISKGYSTLIGESHHPFQEPEGHQLGGVEGGWTFSSTTDPFNSTSAPSISIMEEDDNPFSLSVPFCSNEGNK</sequence>
<accession>A0A6A5BIY9</accession>
<dbReference type="OrthoDB" id="10374885at2759"/>
<feature type="compositionally biased region" description="Polar residues" evidence="1">
    <location>
        <begin position="68"/>
        <end position="83"/>
    </location>
</feature>